<feature type="compositionally biased region" description="Acidic residues" evidence="1">
    <location>
        <begin position="12"/>
        <end position="22"/>
    </location>
</feature>
<keyword evidence="4" id="KW-1185">Reference proteome</keyword>
<name>A0A484K7S8_9ASTE</name>
<dbReference type="OrthoDB" id="1738534at2759"/>
<dbReference type="EMBL" id="OOIL02000171">
    <property type="protein sequence ID" value="VFQ61500.1"/>
    <property type="molecule type" value="Genomic_DNA"/>
</dbReference>
<evidence type="ECO:0000313" key="4">
    <source>
        <dbReference type="Proteomes" id="UP000595140"/>
    </source>
</evidence>
<sequence>MNDVGHEHTENEELGETEEELGHEDLGSNLESDMGQDVEHEETDVVPDVRKSSRVRRLPAWQKDYLI</sequence>
<dbReference type="Proteomes" id="UP000595140">
    <property type="component" value="Unassembled WGS sequence"/>
</dbReference>
<evidence type="ECO:0000256" key="1">
    <source>
        <dbReference type="SAM" id="MobiDB-lite"/>
    </source>
</evidence>
<feature type="compositionally biased region" description="Basic and acidic residues" evidence="1">
    <location>
        <begin position="1"/>
        <end position="11"/>
    </location>
</feature>
<proteinExistence type="predicted"/>
<evidence type="ECO:0000313" key="2">
    <source>
        <dbReference type="EMBL" id="VFQ61500.1"/>
    </source>
</evidence>
<evidence type="ECO:0000313" key="3">
    <source>
        <dbReference type="EMBL" id="VFQ83110.1"/>
    </source>
</evidence>
<organism evidence="2 4">
    <name type="scientific">Cuscuta campestris</name>
    <dbReference type="NCBI Taxonomy" id="132261"/>
    <lineage>
        <taxon>Eukaryota</taxon>
        <taxon>Viridiplantae</taxon>
        <taxon>Streptophyta</taxon>
        <taxon>Embryophyta</taxon>
        <taxon>Tracheophyta</taxon>
        <taxon>Spermatophyta</taxon>
        <taxon>Magnoliopsida</taxon>
        <taxon>eudicotyledons</taxon>
        <taxon>Gunneridae</taxon>
        <taxon>Pentapetalae</taxon>
        <taxon>asterids</taxon>
        <taxon>lamiids</taxon>
        <taxon>Solanales</taxon>
        <taxon>Convolvulaceae</taxon>
        <taxon>Cuscuteae</taxon>
        <taxon>Cuscuta</taxon>
        <taxon>Cuscuta subgen. Grammica</taxon>
        <taxon>Cuscuta sect. Cleistogrammica</taxon>
    </lineage>
</organism>
<gene>
    <name evidence="3" type="ORF">CCAM_LOCUS24886</name>
    <name evidence="2" type="ORF">CCAM_LOCUS3276</name>
</gene>
<dbReference type="EMBL" id="OOIL02002535">
    <property type="protein sequence ID" value="VFQ83110.1"/>
    <property type="molecule type" value="Genomic_DNA"/>
</dbReference>
<feature type="region of interest" description="Disordered" evidence="1">
    <location>
        <begin position="1"/>
        <end position="53"/>
    </location>
</feature>
<feature type="compositionally biased region" description="Acidic residues" evidence="1">
    <location>
        <begin position="34"/>
        <end position="45"/>
    </location>
</feature>
<accession>A0A484K7S8</accession>
<reference evidence="2 4" key="1">
    <citation type="submission" date="2018-04" db="EMBL/GenBank/DDBJ databases">
        <authorList>
            <person name="Vogel A."/>
        </authorList>
    </citation>
    <scope>NUCLEOTIDE SEQUENCE [LARGE SCALE GENOMIC DNA]</scope>
</reference>
<protein>
    <submittedName>
        <fullName evidence="2">Uncharacterized protein</fullName>
    </submittedName>
</protein>
<dbReference type="AlphaFoldDB" id="A0A484K7S8"/>